<reference evidence="2 3" key="1">
    <citation type="submission" date="2016-10" db="EMBL/GenBank/DDBJ databases">
        <authorList>
            <person name="de Groot N.N."/>
        </authorList>
    </citation>
    <scope>NUCLEOTIDE SEQUENCE [LARGE SCALE GENOMIC DNA]</scope>
    <source>
        <strain evidence="2 3">DSM 21039</strain>
    </source>
</reference>
<dbReference type="STRING" id="573321.SAMN04488505_10619"/>
<keyword evidence="3" id="KW-1185">Reference proteome</keyword>
<dbReference type="Proteomes" id="UP000198984">
    <property type="component" value="Unassembled WGS sequence"/>
</dbReference>
<evidence type="ECO:0000313" key="3">
    <source>
        <dbReference type="Proteomes" id="UP000198984"/>
    </source>
</evidence>
<dbReference type="OrthoDB" id="600763at2"/>
<sequence length="537" mass="59438">MKLKALKYLLSLYLLGVATLGFAQQGTYIPPGGQVWMFGGNNAPIAVFGNMQQEGTLGSNPNSLLYFLGKKWTNGNAATLPDETGGNSGTGGIFRFSSNNILYGNMGQQTVFGNYNVASSAGTSFPNLELNNPSGLLLDDLSDLKVRRTLSFINGHIFLNGWNLVVGHQSPGTITGYSDQRFVVTGTGSVGGFLYREGLMGTSGRVVFPVGTDANNYAPAALAYQGTADMFKVRVFDSIYTAASGGTALQDTFITKTWNIGHLQTGSAPTDVILQHMNSMEMPIYATYRDSSYINHYNATAWDKLSVLPYQPQAGTLTTVPMSGATMHLRSFSDGLLTNEYFSKTVLFTALRPPATIIDFQAWRLAWDKVHLEWSTSQEVNNYVFEIERRFEADTAFTTIARVPTKAPGGYSNKRLDYTYQDNNNSYDGWTYYRIKVIGRNGQVVYSVIRAVPPLIQIDVYPNPNLGQFKVRIRGIRQALHMQLINNWGQILRQYDIQNEGDVLVKELPAGLYYLVLYHKDTQAVAYRTKVVVLGQQ</sequence>
<organism evidence="2 3">
    <name type="scientific">Chitinophaga rupis</name>
    <dbReference type="NCBI Taxonomy" id="573321"/>
    <lineage>
        <taxon>Bacteria</taxon>
        <taxon>Pseudomonadati</taxon>
        <taxon>Bacteroidota</taxon>
        <taxon>Chitinophagia</taxon>
        <taxon>Chitinophagales</taxon>
        <taxon>Chitinophagaceae</taxon>
        <taxon>Chitinophaga</taxon>
    </lineage>
</organism>
<dbReference type="EMBL" id="FOBB01000006">
    <property type="protein sequence ID" value="SEM74209.1"/>
    <property type="molecule type" value="Genomic_DNA"/>
</dbReference>
<feature type="chain" id="PRO_5011657278" evidence="1">
    <location>
        <begin position="24"/>
        <end position="537"/>
    </location>
</feature>
<keyword evidence="1" id="KW-0732">Signal</keyword>
<accession>A0A1H8AWK1</accession>
<feature type="signal peptide" evidence="1">
    <location>
        <begin position="1"/>
        <end position="23"/>
    </location>
</feature>
<protein>
    <submittedName>
        <fullName evidence="2">Por secretion system C-terminal sorting domain-containing protein</fullName>
    </submittedName>
</protein>
<name>A0A1H8AWK1_9BACT</name>
<dbReference type="InterPro" id="IPR026444">
    <property type="entry name" value="Secre_tail"/>
</dbReference>
<gene>
    <name evidence="2" type="ORF">SAMN04488505_10619</name>
</gene>
<evidence type="ECO:0000313" key="2">
    <source>
        <dbReference type="EMBL" id="SEM74209.1"/>
    </source>
</evidence>
<dbReference type="RefSeq" id="WP_089917208.1">
    <property type="nucleotide sequence ID" value="NZ_FOBB01000006.1"/>
</dbReference>
<proteinExistence type="predicted"/>
<dbReference type="NCBIfam" id="TIGR04183">
    <property type="entry name" value="Por_Secre_tail"/>
    <property type="match status" value="1"/>
</dbReference>
<evidence type="ECO:0000256" key="1">
    <source>
        <dbReference type="SAM" id="SignalP"/>
    </source>
</evidence>
<dbReference type="AlphaFoldDB" id="A0A1H8AWK1"/>